<dbReference type="Proteomes" id="UP000094285">
    <property type="component" value="Unassembled WGS sequence"/>
</dbReference>
<feature type="non-terminal residue" evidence="2">
    <location>
        <position position="849"/>
    </location>
</feature>
<dbReference type="OrthoDB" id="2238745at2759"/>
<dbReference type="EMBL" id="KV453909">
    <property type="protein sequence ID" value="ODV81960.1"/>
    <property type="molecule type" value="Genomic_DNA"/>
</dbReference>
<dbReference type="InterPro" id="IPR011021">
    <property type="entry name" value="Arrestin-like_N"/>
</dbReference>
<dbReference type="InterPro" id="IPR050357">
    <property type="entry name" value="Arrestin_domain-protein"/>
</dbReference>
<dbReference type="InterPro" id="IPR011022">
    <property type="entry name" value="Arrestin_C-like"/>
</dbReference>
<dbReference type="InterPro" id="IPR014756">
    <property type="entry name" value="Ig_E-set"/>
</dbReference>
<accession>A0A1E4SR23</accession>
<dbReference type="Pfam" id="PF00339">
    <property type="entry name" value="Arrestin_N"/>
    <property type="match status" value="1"/>
</dbReference>
<reference evidence="3" key="1">
    <citation type="submission" date="2016-05" db="EMBL/GenBank/DDBJ databases">
        <title>Comparative genomics of biotechnologically important yeasts.</title>
        <authorList>
            <consortium name="DOE Joint Genome Institute"/>
            <person name="Riley R."/>
            <person name="Haridas S."/>
            <person name="Wolfe K.H."/>
            <person name="Lopes M.R."/>
            <person name="Hittinger C.T."/>
            <person name="Goker M."/>
            <person name="Salamov A."/>
            <person name="Wisecaver J."/>
            <person name="Long T.M."/>
            <person name="Aerts A.L."/>
            <person name="Barry K."/>
            <person name="Choi C."/>
            <person name="Clum A."/>
            <person name="Coughlan A.Y."/>
            <person name="Deshpande S."/>
            <person name="Douglass A.P."/>
            <person name="Hanson S.J."/>
            <person name="Klenk H.-P."/>
            <person name="Labutti K."/>
            <person name="Lapidus A."/>
            <person name="Lindquist E."/>
            <person name="Lipzen A."/>
            <person name="Meier-Kolthoff J.P."/>
            <person name="Ohm R.A."/>
            <person name="Otillar R.P."/>
            <person name="Pangilinan J."/>
            <person name="Peng Y."/>
            <person name="Rokas A."/>
            <person name="Rosa C.A."/>
            <person name="Scheuner C."/>
            <person name="Sibirny A.A."/>
            <person name="Slot J.C."/>
            <person name="Stielow J.B."/>
            <person name="Sun H."/>
            <person name="Kurtzman C.P."/>
            <person name="Blackwell M."/>
            <person name="Grigoriev I.V."/>
            <person name="Jeffries T.W."/>
        </authorList>
    </citation>
    <scope>NUCLEOTIDE SEQUENCE [LARGE SCALE GENOMIC DNA]</scope>
    <source>
        <strain evidence="3">NRRL Y-17324</strain>
    </source>
</reference>
<dbReference type="AlphaFoldDB" id="A0A1E4SR23"/>
<keyword evidence="3" id="KW-1185">Reference proteome</keyword>
<dbReference type="GeneID" id="30982985"/>
<dbReference type="SUPFAM" id="SSF81296">
    <property type="entry name" value="E set domains"/>
    <property type="match status" value="1"/>
</dbReference>
<dbReference type="STRING" id="984487.A0A1E4SR23"/>
<protein>
    <recommendedName>
        <fullName evidence="1">Arrestin C-terminal-like domain-containing protein</fullName>
    </recommendedName>
</protein>
<dbReference type="GO" id="GO:0005829">
    <property type="term" value="C:cytosol"/>
    <property type="evidence" value="ECO:0007669"/>
    <property type="project" value="TreeGrafter"/>
</dbReference>
<dbReference type="SMART" id="SM01017">
    <property type="entry name" value="Arrestin_C"/>
    <property type="match status" value="1"/>
</dbReference>
<dbReference type="GO" id="GO:0031625">
    <property type="term" value="F:ubiquitin protein ligase binding"/>
    <property type="evidence" value="ECO:0007669"/>
    <property type="project" value="TreeGrafter"/>
</dbReference>
<evidence type="ECO:0000313" key="2">
    <source>
        <dbReference type="EMBL" id="ODV81960.1"/>
    </source>
</evidence>
<dbReference type="RefSeq" id="XP_020067082.1">
    <property type="nucleotide sequence ID" value="XM_020208849.1"/>
</dbReference>
<dbReference type="PANTHER" id="PTHR11188:SF174">
    <property type="entry name" value="ARRESTIN-RELATED TRAFFICKING ADAPTER 10-RELATED"/>
    <property type="match status" value="1"/>
</dbReference>
<dbReference type="GO" id="GO:0070086">
    <property type="term" value="P:ubiquitin-dependent endocytosis"/>
    <property type="evidence" value="ECO:0007669"/>
    <property type="project" value="TreeGrafter"/>
</dbReference>
<proteinExistence type="predicted"/>
<dbReference type="GO" id="GO:0030674">
    <property type="term" value="F:protein-macromolecule adaptor activity"/>
    <property type="evidence" value="ECO:0007669"/>
    <property type="project" value="TreeGrafter"/>
</dbReference>
<feature type="domain" description="Arrestin C-terminal-like" evidence="1">
    <location>
        <begin position="300"/>
        <end position="470"/>
    </location>
</feature>
<name>A0A1E4SR23_9ASCO</name>
<dbReference type="Gene3D" id="2.60.40.640">
    <property type="match status" value="1"/>
</dbReference>
<evidence type="ECO:0000313" key="3">
    <source>
        <dbReference type="Proteomes" id="UP000094285"/>
    </source>
</evidence>
<feature type="non-terminal residue" evidence="2">
    <location>
        <position position="1"/>
    </location>
</feature>
<sequence>PNSPLFPALQLTLAGSTGTGTAGDVETYIPTLPDKPLTQTSSMQVYIIPAEKTLFVQGFTANEFAERPPTLLRGTLYVRVLKPSKVKSITLTFKGQQRTEWPEGIPPKRTTFSEINDIVSHTWPFFQQGQFSGPNNGADVYREPDGSTTAGYNADHDISQLNLADTFSRSSSPSMDPQAGNFFTRNLSPSFVRRAASPAPEAGSIFNELSTTASASESDPKTGHFAPGDYIYNFEHPLPPSTPETCSVTFGSVEYHFEATVTRAGTFKSNLNARLPIEIVRTPAEFNLEENEPIVISRDWEDQLRYDIVVGGKSVILNSYLPLAFRFVPLWGKVALHRIRVYLTENLEYYCQNKKVHRMEPPKKYLLLEHKAKKGKSLLSAGGGNDDSESPDVDDEVLPKELEFQLYVPRVLNEKFTHEIHPDTSLDTIQAHHWIKICLRISRKDPEKPEKRKHYEISIDSPIHILSPLAAHGNTLLPAYDNGSAPSNISLPNYSENSPPLSPEVQPIDGTHPPNPLLPGVNRSDTTLSLDAMIQPTFYHLNSALNNDDPIERDGKMHLEANLYKPKKIPTPLQSPQATPHPGTFLSPLNSPIQRPIHLLRKPSVNPPPFNPDLDPSTAINIAPPPAYEEEDSLSLSPLRISVTAPGRASPPVVNNINVIPASPLQETPVKDMLSKQLNARPAEDLSPREPKRSLEQALLDLDKDSTEEDQANRLEVPDERASIDITDTPGSPLVPPESIGSGLNSAAMSRRSSITSLNSLTSDLPVDQTIPLLALHASSATIDDLAYRNGSVNSLMYDYSSRRPSHPHIAGSNMLDLVDGKNLTDGIFEIHENLLGLRNPRIKRHYQD</sequence>
<dbReference type="PANTHER" id="PTHR11188">
    <property type="entry name" value="ARRESTIN DOMAIN CONTAINING PROTEIN"/>
    <property type="match status" value="1"/>
</dbReference>
<dbReference type="InterPro" id="IPR014752">
    <property type="entry name" value="Arrestin-like_C"/>
</dbReference>
<evidence type="ECO:0000259" key="1">
    <source>
        <dbReference type="SMART" id="SM01017"/>
    </source>
</evidence>
<organism evidence="2 3">
    <name type="scientific">Suhomyces tanzawaensis NRRL Y-17324</name>
    <dbReference type="NCBI Taxonomy" id="984487"/>
    <lineage>
        <taxon>Eukaryota</taxon>
        <taxon>Fungi</taxon>
        <taxon>Dikarya</taxon>
        <taxon>Ascomycota</taxon>
        <taxon>Saccharomycotina</taxon>
        <taxon>Pichiomycetes</taxon>
        <taxon>Debaryomycetaceae</taxon>
        <taxon>Suhomyces</taxon>
    </lineage>
</organism>
<gene>
    <name evidence="2" type="ORF">CANTADRAFT_40948</name>
</gene>
<dbReference type="Pfam" id="PF02752">
    <property type="entry name" value="Arrestin_C"/>
    <property type="match status" value="1"/>
</dbReference>